<comment type="caution">
    <text evidence="1">The sequence shown here is derived from an EMBL/GenBank/DDBJ whole genome shotgun (WGS) entry which is preliminary data.</text>
</comment>
<keyword evidence="2" id="KW-1185">Reference proteome</keyword>
<dbReference type="AlphaFoldDB" id="A0ABD2CB82"/>
<dbReference type="EMBL" id="JAYRBN010000058">
    <property type="protein sequence ID" value="KAL2742321.1"/>
    <property type="molecule type" value="Genomic_DNA"/>
</dbReference>
<evidence type="ECO:0000313" key="1">
    <source>
        <dbReference type="EMBL" id="KAL2742321.1"/>
    </source>
</evidence>
<name>A0ABD2CB82_VESMC</name>
<reference evidence="1 2" key="1">
    <citation type="journal article" date="2024" name="Ann. Entomol. Soc. Am.">
        <title>Genomic analyses of the southern and eastern yellowjacket wasps (Hymenoptera: Vespidae) reveal evolutionary signatures of social life.</title>
        <authorList>
            <person name="Catto M.A."/>
            <person name="Caine P.B."/>
            <person name="Orr S.E."/>
            <person name="Hunt B.G."/>
            <person name="Goodisman M.A.D."/>
        </authorList>
    </citation>
    <scope>NUCLEOTIDE SEQUENCE [LARGE SCALE GENOMIC DNA]</scope>
    <source>
        <strain evidence="1">232</strain>
        <tissue evidence="1">Head and thorax</tissue>
    </source>
</reference>
<evidence type="ECO:0000313" key="2">
    <source>
        <dbReference type="Proteomes" id="UP001607303"/>
    </source>
</evidence>
<protein>
    <submittedName>
        <fullName evidence="1">Huntingtin-interacting protein 1 isoform X1</fullName>
    </submittedName>
</protein>
<gene>
    <name evidence="1" type="ORF">V1477_009950</name>
</gene>
<proteinExistence type="predicted"/>
<organism evidence="1 2">
    <name type="scientific">Vespula maculifrons</name>
    <name type="common">Eastern yellow jacket</name>
    <name type="synonym">Wasp</name>
    <dbReference type="NCBI Taxonomy" id="7453"/>
    <lineage>
        <taxon>Eukaryota</taxon>
        <taxon>Metazoa</taxon>
        <taxon>Ecdysozoa</taxon>
        <taxon>Arthropoda</taxon>
        <taxon>Hexapoda</taxon>
        <taxon>Insecta</taxon>
        <taxon>Pterygota</taxon>
        <taxon>Neoptera</taxon>
        <taxon>Endopterygota</taxon>
        <taxon>Hymenoptera</taxon>
        <taxon>Apocrita</taxon>
        <taxon>Aculeata</taxon>
        <taxon>Vespoidea</taxon>
        <taxon>Vespidae</taxon>
        <taxon>Vespinae</taxon>
        <taxon>Vespula</taxon>
    </lineage>
</organism>
<accession>A0ABD2CB82</accession>
<sequence length="104" mass="12197">MQNLKSRDGKLINNYLVYQSITHVVLVKASERTNKKYSTKTHLNSDWFEYNFSMASLSLRVLQQRKNNLDLERKNIEKFQIMCTIVATLDAPIYSILGERQVNK</sequence>
<dbReference type="Proteomes" id="UP001607303">
    <property type="component" value="Unassembled WGS sequence"/>
</dbReference>